<accession>A0A543CIU3</accession>
<reference evidence="1 2" key="1">
    <citation type="submission" date="2019-06" db="EMBL/GenBank/DDBJ databases">
        <title>Sequencing the genomes of 1000 actinobacteria strains.</title>
        <authorList>
            <person name="Klenk H.-P."/>
        </authorList>
    </citation>
    <scope>NUCLEOTIDE SEQUENCE [LARGE SCALE GENOMIC DNA]</scope>
    <source>
        <strain evidence="1 2">DSM 102200</strain>
    </source>
</reference>
<gene>
    <name evidence="1" type="ORF">FB559_2581</name>
</gene>
<dbReference type="Gene3D" id="3.40.50.10860">
    <property type="entry name" value="Leucine Dehydrogenase, chain A, domain 1"/>
    <property type="match status" value="1"/>
</dbReference>
<dbReference type="Proteomes" id="UP000316096">
    <property type="component" value="Unassembled WGS sequence"/>
</dbReference>
<sequence length="314" mass="33640">MEDNPISNATMLFVGVSTGGSAALSLFPTWTTKLGLAASLVGVDLPLDASPNEYRAVVDRVAGDRHVSGALVTSHKVAMYEACGHEIKTWMPAARRLKEVGVLFRDSDGAIGADANDFFSTREVSSALLSERERFAADGIALILGAGGAGTALAHTLSADPSLGCRQIRVLDIDEERVAVLRDKVIGWDNPVPVQVEACGRVSDALVSSLPEGSLIVNATGLGKDRPGSPVTPSVILPLHSVVWDFNYRFVMQGEPNFFQIANDQASDRHLEVEDGWRYFLWGWAFAVSRIFEIPDANTVFAAIAATSPRGDES</sequence>
<evidence type="ECO:0000313" key="1">
    <source>
        <dbReference type="EMBL" id="TQL97011.1"/>
    </source>
</evidence>
<dbReference type="InterPro" id="IPR036291">
    <property type="entry name" value="NAD(P)-bd_dom_sf"/>
</dbReference>
<evidence type="ECO:0000313" key="2">
    <source>
        <dbReference type="Proteomes" id="UP000316096"/>
    </source>
</evidence>
<protein>
    <submittedName>
        <fullName evidence="1">Shikimate 5-dehydrogenase</fullName>
    </submittedName>
</protein>
<dbReference type="Gene3D" id="3.40.50.720">
    <property type="entry name" value="NAD(P)-binding Rossmann-like Domain"/>
    <property type="match status" value="1"/>
</dbReference>
<dbReference type="EMBL" id="VFOZ01000001">
    <property type="protein sequence ID" value="TQL97011.1"/>
    <property type="molecule type" value="Genomic_DNA"/>
</dbReference>
<dbReference type="AlphaFoldDB" id="A0A543CIU3"/>
<name>A0A543CIU3_9ACTN</name>
<organism evidence="1 2">
    <name type="scientific">Actinoallomurus bryophytorum</name>
    <dbReference type="NCBI Taxonomy" id="1490222"/>
    <lineage>
        <taxon>Bacteria</taxon>
        <taxon>Bacillati</taxon>
        <taxon>Actinomycetota</taxon>
        <taxon>Actinomycetes</taxon>
        <taxon>Streptosporangiales</taxon>
        <taxon>Thermomonosporaceae</taxon>
        <taxon>Actinoallomurus</taxon>
    </lineage>
</organism>
<dbReference type="RefSeq" id="WP_185792166.1">
    <property type="nucleotide sequence ID" value="NZ_VFOZ01000001.1"/>
</dbReference>
<comment type="caution">
    <text evidence="1">The sequence shown here is derived from an EMBL/GenBank/DDBJ whole genome shotgun (WGS) entry which is preliminary data.</text>
</comment>
<keyword evidence="2" id="KW-1185">Reference proteome</keyword>
<proteinExistence type="predicted"/>
<dbReference type="SUPFAM" id="SSF51735">
    <property type="entry name" value="NAD(P)-binding Rossmann-fold domains"/>
    <property type="match status" value="1"/>
</dbReference>